<dbReference type="InterPro" id="IPR036390">
    <property type="entry name" value="WH_DNA-bd_sf"/>
</dbReference>
<feature type="compositionally biased region" description="Low complexity" evidence="15">
    <location>
        <begin position="465"/>
        <end position="480"/>
    </location>
</feature>
<dbReference type="GO" id="GO:0004239">
    <property type="term" value="F:initiator methionyl aminopeptidase activity"/>
    <property type="evidence" value="ECO:0007669"/>
    <property type="project" value="UniProtKB-UniRule"/>
</dbReference>
<dbReference type="SUPFAM" id="SSF55920">
    <property type="entry name" value="Creatinase/aminopeptidase"/>
    <property type="match status" value="1"/>
</dbReference>
<dbReference type="GO" id="GO:0046872">
    <property type="term" value="F:metal ion binding"/>
    <property type="evidence" value="ECO:0007669"/>
    <property type="project" value="UniProtKB-UniRule"/>
</dbReference>
<comment type="cofactor">
    <cofactor evidence="3">
        <name>Zn(2+)</name>
        <dbReference type="ChEBI" id="CHEBI:29105"/>
    </cofactor>
</comment>
<comment type="cofactor">
    <cofactor evidence="4">
        <name>Fe(2+)</name>
        <dbReference type="ChEBI" id="CHEBI:29033"/>
    </cofactor>
</comment>
<evidence type="ECO:0000256" key="6">
    <source>
        <dbReference type="ARBA" id="ARBA00022438"/>
    </source>
</evidence>
<dbReference type="InterPro" id="IPR002468">
    <property type="entry name" value="Pept_M24A_MAP2"/>
</dbReference>
<dbReference type="CDD" id="cd01088">
    <property type="entry name" value="MetAP2"/>
    <property type="match status" value="1"/>
</dbReference>
<feature type="coiled-coil region" evidence="14">
    <location>
        <begin position="113"/>
        <end position="177"/>
    </location>
</feature>
<evidence type="ECO:0000256" key="2">
    <source>
        <dbReference type="ARBA" id="ARBA00001936"/>
    </source>
</evidence>
<keyword evidence="18" id="KW-1185">Reference proteome</keyword>
<dbReference type="NCBIfam" id="TIGR00501">
    <property type="entry name" value="met_pdase_II"/>
    <property type="match status" value="1"/>
</dbReference>
<evidence type="ECO:0000256" key="8">
    <source>
        <dbReference type="ARBA" id="ARBA00022670"/>
    </source>
</evidence>
<dbReference type="OrthoDB" id="754037at2759"/>
<keyword evidence="7 12" id="KW-0963">Cytoplasm</keyword>
<dbReference type="Gene3D" id="1.10.10.10">
    <property type="entry name" value="Winged helix-like DNA-binding domain superfamily/Winged helix DNA-binding domain"/>
    <property type="match status" value="1"/>
</dbReference>
<sequence>MKEEIMFDNQTKPCRSRVDSKSNSSSLKPKFGSSWGSQIVKGFTADKKTKKTAAVASKKPPLASVENVNQTIQQIPYHSRVKRSLIGDFPCSPAGAQVHPHVFDCHSIRSPASHDLFLELDHLREQLRESKERELALQSELQQCRENPKVSELEKELDSMRDEVDRLARLKTSLEAEKTSISEQLSALSSMVEHHEENVRLDGHGNQIPSANGDNTPSENLEFEVVELRRLNKELQFQKRNLAIKLSSAESKLAGLEKNAESDIVAKVQAEASLLRHTNANLSKQVEGLQMNQVARAMTDIDCNGVMAFNEDDGGEGDAKNAEDSSDIKFSIAERIKQWSQNDKSCQASKKEALLDRAWIEAAEARSPTRRHSLGGPKGRAQDFNIIKRRQSDTFISLPDATDESFACNKDPTIREKRDLLVDKYDFGRSESSRFVLSKPEVCKSQCLDVEKRALRIPNPPPRPSVSVSNSGPSNGSTVNPPRPPPPPPPPKFSSKSTGVMKRAPQVAELYHSLMRRDSKKDTSSGGICEAANSANVRSSMIGEIENRSSHLQAIKADVETQGEFVKSLIKEVTSAAYKDIEDVVAFVKWLDDELGFLVDERAVLKHFDWPERKADTLREAAFGYQDLKKLESEVSNYKDDPRLPCEIALKKMVTLSEKTERGVYNLLRTREAMMRQFKEFNIPTDWMLDNNLISKIKFASVKLAKMYMKRVAMELQYMGPLNKDPALEYMLLQAVRLAFRMHQFAGGFDAETMDAFEELRNLVHDKKQEGPCLARNPATVRRASHLPLPRPHREFATVRERRRRPPATGPAGSSSPSPHLRFLIRLPSGPTPPDGRWLPPGATPPPPPPNRKRGCRVQRPLARPAGLLPHAPPRFEPALEIYKMAAVDATTKEMEALHVGQNDETKDNLIKDKAANSNHSVLAAQSSPPEDDDDEAQADGPSQDGAPGAVKKKKKKNKSKKKKDPLQQTDPPSIPVDDLFPSGEFPEGEIQQYKDDNLWRTTSEEKRELERLQKPMYNSVRRAAEVHRQVRKYMRSIIKPGMLMVDLCETLENMVRKLIKENGLQAGIAFPTGCSLNWVAAHWTPNAGDKTVLQYDDVMKLDFGTHIDGYIVDCAFTVAFNPMFNSLLQATRDATNTGIKEAGIDARLGDVGAAIQEVMESYEVEINGKVFQVKSVRNLNGHSIGPYQIHAGKSVPIVKGGEQTKMEEGEFYAIETFGSTGKGFVREDLECSHYMKNFDVGHVPLRLAKAKQLLGTINNNFGTLAFCRRYLDRLGETKYLMALKNLCDNGIVQPYPPLCDVRGSYVSQFEHTILLRPTCKEVISRGDDY</sequence>
<name>A0A811R8Z7_9POAL</name>
<evidence type="ECO:0000313" key="18">
    <source>
        <dbReference type="Proteomes" id="UP000604825"/>
    </source>
</evidence>
<dbReference type="SUPFAM" id="SSF46785">
    <property type="entry name" value="Winged helix' DNA-binding domain"/>
    <property type="match status" value="1"/>
</dbReference>
<evidence type="ECO:0000256" key="3">
    <source>
        <dbReference type="ARBA" id="ARBA00001947"/>
    </source>
</evidence>
<comment type="catalytic activity">
    <reaction evidence="1 12 13">
        <text>Release of N-terminal amino acids, preferentially methionine, from peptides and arylamides.</text>
        <dbReference type="EC" id="3.4.11.18"/>
    </reaction>
</comment>
<feature type="compositionally biased region" description="Pro residues" evidence="15">
    <location>
        <begin position="481"/>
        <end position="492"/>
    </location>
</feature>
<feature type="compositionally biased region" description="Basic residues" evidence="15">
    <location>
        <begin position="951"/>
        <end position="964"/>
    </location>
</feature>
<evidence type="ECO:0000256" key="9">
    <source>
        <dbReference type="ARBA" id="ARBA00022723"/>
    </source>
</evidence>
<dbReference type="PANTHER" id="PTHR45777:SF2">
    <property type="entry name" value="METHIONINE AMINOPEPTIDASE 2"/>
    <property type="match status" value="1"/>
</dbReference>
<evidence type="ECO:0000256" key="1">
    <source>
        <dbReference type="ARBA" id="ARBA00000294"/>
    </source>
</evidence>
<dbReference type="FunFam" id="3.90.230.10:FF:000003">
    <property type="entry name" value="Methionine aminopeptidase 2"/>
    <property type="match status" value="1"/>
</dbReference>
<dbReference type="Gene3D" id="3.90.230.10">
    <property type="entry name" value="Creatinase/methionine aminopeptidase superfamily"/>
    <property type="match status" value="1"/>
</dbReference>
<reference evidence="17" key="1">
    <citation type="submission" date="2020-10" db="EMBL/GenBank/DDBJ databases">
        <authorList>
            <person name="Han B."/>
            <person name="Lu T."/>
            <person name="Zhao Q."/>
            <person name="Huang X."/>
            <person name="Zhao Y."/>
        </authorList>
    </citation>
    <scope>NUCLEOTIDE SEQUENCE</scope>
</reference>
<evidence type="ECO:0000256" key="10">
    <source>
        <dbReference type="ARBA" id="ARBA00022801"/>
    </source>
</evidence>
<comment type="cofactor">
    <cofactor evidence="2">
        <name>Mn(2+)</name>
        <dbReference type="ChEBI" id="CHEBI:29035"/>
    </cofactor>
</comment>
<evidence type="ECO:0000256" key="11">
    <source>
        <dbReference type="ARBA" id="ARBA00056196"/>
    </source>
</evidence>
<feature type="binding site" evidence="12">
    <location>
        <position position="1216"/>
    </location>
    <ligand>
        <name>a divalent metal cation</name>
        <dbReference type="ChEBI" id="CHEBI:60240"/>
        <label>2</label>
        <note>catalytic</note>
    </ligand>
</feature>
<keyword evidence="8 12" id="KW-0645">Protease</keyword>
<dbReference type="FunFam" id="1.10.10.10:FF:000106">
    <property type="entry name" value="Methionine aminopeptidase 2"/>
    <property type="match status" value="1"/>
</dbReference>
<keyword evidence="9 12" id="KW-0479">Metal-binding</keyword>
<feature type="region of interest" description="Disordered" evidence="15">
    <location>
        <begin position="1"/>
        <end position="31"/>
    </location>
</feature>
<gene>
    <name evidence="17" type="ORF">NCGR_LOCUS49818</name>
</gene>
<evidence type="ECO:0000256" key="12">
    <source>
        <dbReference type="HAMAP-Rule" id="MF_03175"/>
    </source>
</evidence>
<dbReference type="EC" id="3.4.11.18" evidence="12"/>
<dbReference type="Pfam" id="PF00557">
    <property type="entry name" value="Peptidase_M24"/>
    <property type="match status" value="1"/>
</dbReference>
<feature type="binding site" evidence="12">
    <location>
        <position position="1083"/>
    </location>
    <ligand>
        <name>substrate</name>
    </ligand>
</feature>
<dbReference type="InterPro" id="IPR000994">
    <property type="entry name" value="Pept_M24"/>
</dbReference>
<organism evidence="17 18">
    <name type="scientific">Miscanthus lutarioriparius</name>
    <dbReference type="NCBI Taxonomy" id="422564"/>
    <lineage>
        <taxon>Eukaryota</taxon>
        <taxon>Viridiplantae</taxon>
        <taxon>Streptophyta</taxon>
        <taxon>Embryophyta</taxon>
        <taxon>Tracheophyta</taxon>
        <taxon>Spermatophyta</taxon>
        <taxon>Magnoliopsida</taxon>
        <taxon>Liliopsida</taxon>
        <taxon>Poales</taxon>
        <taxon>Poaceae</taxon>
        <taxon>PACMAD clade</taxon>
        <taxon>Panicoideae</taxon>
        <taxon>Andropogonodae</taxon>
        <taxon>Andropogoneae</taxon>
        <taxon>Saccharinae</taxon>
        <taxon>Miscanthus</taxon>
    </lineage>
</organism>
<dbReference type="Proteomes" id="UP000604825">
    <property type="component" value="Unassembled WGS sequence"/>
</dbReference>
<feature type="region of interest" description="Disordered" evidence="15">
    <location>
        <begin position="777"/>
        <end position="856"/>
    </location>
</feature>
<feature type="binding site" evidence="12">
    <location>
        <position position="1311"/>
    </location>
    <ligand>
        <name>a divalent metal cation</name>
        <dbReference type="ChEBI" id="CHEBI:60240"/>
        <label>1</label>
    </ligand>
</feature>
<dbReference type="InterPro" id="IPR018349">
    <property type="entry name" value="Pept_M24A_MAP2_BS"/>
</dbReference>
<feature type="coiled-coil region" evidence="14">
    <location>
        <begin position="218"/>
        <end position="259"/>
    </location>
</feature>
<feature type="binding site" evidence="12">
    <location>
        <position position="1183"/>
    </location>
    <ligand>
        <name>a divalent metal cation</name>
        <dbReference type="ChEBI" id="CHEBI:60240"/>
        <label>2</label>
        <note>catalytic</note>
    </ligand>
</feature>
<evidence type="ECO:0000256" key="14">
    <source>
        <dbReference type="SAM" id="Coils"/>
    </source>
</evidence>
<dbReference type="PRINTS" id="PR00599">
    <property type="entry name" value="MAPEPTIDASE"/>
</dbReference>
<comment type="caution">
    <text evidence="17">The sequence shown here is derived from an EMBL/GenBank/DDBJ whole genome shotgun (WGS) entry which is preliminary data.</text>
</comment>
<dbReference type="GO" id="GO:0070006">
    <property type="term" value="F:metalloaminopeptidase activity"/>
    <property type="evidence" value="ECO:0007669"/>
    <property type="project" value="UniProtKB-UniRule"/>
</dbReference>
<comment type="cofactor">
    <cofactor evidence="12">
        <name>Co(2+)</name>
        <dbReference type="ChEBI" id="CHEBI:48828"/>
    </cofactor>
    <cofactor evidence="12">
        <name>Zn(2+)</name>
        <dbReference type="ChEBI" id="CHEBI:29105"/>
    </cofactor>
    <cofactor evidence="12">
        <name>Mn(2+)</name>
        <dbReference type="ChEBI" id="CHEBI:29035"/>
    </cofactor>
    <cofactor evidence="12">
        <name>Fe(2+)</name>
        <dbReference type="ChEBI" id="CHEBI:29033"/>
    </cofactor>
    <text evidence="12">Binds 2 divalent metal cations per subunit. Has a high-affinity and a low affinity metal-binding site. The true nature of the physiological cofactor is under debate. The enzyme is active with cobalt, zinc, manganese or divalent iron ions. Most likely, methionine aminopeptidases function as mononuclear Fe(2+)-metalloproteases under physiological conditions, and the catalytically relevant metal-binding site has been assigned to the histidine-containing high-affinity site.</text>
</comment>
<dbReference type="GO" id="GO:0005737">
    <property type="term" value="C:cytoplasm"/>
    <property type="evidence" value="ECO:0007669"/>
    <property type="project" value="UniProtKB-SubCell"/>
</dbReference>
<comment type="subcellular location">
    <subcellularLocation>
        <location evidence="5 12">Cytoplasm</location>
    </subcellularLocation>
</comment>
<feature type="region of interest" description="Disordered" evidence="15">
    <location>
        <begin position="454"/>
        <end position="501"/>
    </location>
</feature>
<evidence type="ECO:0000256" key="4">
    <source>
        <dbReference type="ARBA" id="ARBA00001954"/>
    </source>
</evidence>
<dbReference type="InterPro" id="IPR001714">
    <property type="entry name" value="Pept_M24_MAP"/>
</dbReference>
<feature type="binding site" evidence="12">
    <location>
        <position position="1114"/>
    </location>
    <ligand>
        <name>a divalent metal cation</name>
        <dbReference type="ChEBI" id="CHEBI:60240"/>
        <label>1</label>
    </ligand>
</feature>
<dbReference type="InterPro" id="IPR050247">
    <property type="entry name" value="Met_Aminopeptidase_Type2"/>
</dbReference>
<feature type="compositionally biased region" description="Low complexity" evidence="15">
    <location>
        <begin position="810"/>
        <end position="819"/>
    </location>
</feature>
<evidence type="ECO:0000256" key="5">
    <source>
        <dbReference type="ARBA" id="ARBA00004496"/>
    </source>
</evidence>
<comment type="similarity">
    <text evidence="12">Belongs to the peptidase M24A family. Methionine aminopeptidase eukaryotic type 2 subfamily.</text>
</comment>
<feature type="binding site" evidence="12">
    <location>
        <position position="1311"/>
    </location>
    <ligand>
        <name>a divalent metal cation</name>
        <dbReference type="ChEBI" id="CHEBI:60240"/>
        <label>2</label>
        <note>catalytic</note>
    </ligand>
</feature>
<evidence type="ECO:0000313" key="17">
    <source>
        <dbReference type="EMBL" id="CAD6266513.1"/>
    </source>
</evidence>
<dbReference type="GO" id="GO:0006508">
    <property type="term" value="P:proteolysis"/>
    <property type="evidence" value="ECO:0007669"/>
    <property type="project" value="UniProtKB-KW"/>
</dbReference>
<dbReference type="PROSITE" id="PS01202">
    <property type="entry name" value="MAP_2"/>
    <property type="match status" value="1"/>
</dbReference>
<protein>
    <recommendedName>
        <fullName evidence="12">Methionine aminopeptidase 2</fullName>
        <shortName evidence="12">MAP 2</shortName>
        <shortName evidence="12">MetAP 2</shortName>
        <ecNumber evidence="12">3.4.11.18</ecNumber>
    </recommendedName>
    <alternativeName>
        <fullName evidence="12">Peptidase M</fullName>
    </alternativeName>
</protein>
<proteinExistence type="inferred from homology"/>
<evidence type="ECO:0000256" key="7">
    <source>
        <dbReference type="ARBA" id="ARBA00022490"/>
    </source>
</evidence>
<keyword evidence="14" id="KW-0175">Coiled coil</keyword>
<dbReference type="InterPro" id="IPR036388">
    <property type="entry name" value="WH-like_DNA-bd_sf"/>
</dbReference>
<dbReference type="PANTHER" id="PTHR45777">
    <property type="entry name" value="METHIONINE AMINOPEPTIDASE 2"/>
    <property type="match status" value="1"/>
</dbReference>
<keyword evidence="10 12" id="KW-0378">Hydrolase</keyword>
<evidence type="ECO:0000256" key="13">
    <source>
        <dbReference type="RuleBase" id="RU003653"/>
    </source>
</evidence>
<dbReference type="EMBL" id="CAJGYO010000013">
    <property type="protein sequence ID" value="CAD6266513.1"/>
    <property type="molecule type" value="Genomic_DNA"/>
</dbReference>
<comment type="function">
    <text evidence="12 13">Cotranslationally removes the N-terminal methionine from nascent proteins. The N-terminal methionine is often cleaved when the second residue in the primary sequence is small and uncharged (Met-Ala-, Cys, Gly, Pro, Ser, Thr, or Val).</text>
</comment>
<feature type="binding site" evidence="12">
    <location>
        <position position="1114"/>
    </location>
    <ligand>
        <name>a divalent metal cation</name>
        <dbReference type="ChEBI" id="CHEBI:60240"/>
        <label>2</label>
        <note>catalytic</note>
    </ligand>
</feature>
<accession>A0A811R8Z7</accession>
<feature type="region of interest" description="Disordered" evidence="15">
    <location>
        <begin position="921"/>
        <end position="1000"/>
    </location>
</feature>
<keyword evidence="6 12" id="KW-0031">Aminopeptidase</keyword>
<dbReference type="InterPro" id="IPR036005">
    <property type="entry name" value="Creatinase/aminopeptidase-like"/>
</dbReference>
<comment type="function">
    <text evidence="11">Protects eukaryotic initiation factor EIF2S1 from translation-inhibiting phosphorylation by inhibitory kinases such as EIF2AK2/PKR and EIF2AK1/HCR. Plays a critical role in the regulation of protein synthesis.</text>
</comment>
<feature type="binding site" evidence="12">
    <location>
        <position position="1191"/>
    </location>
    <ligand>
        <name>substrate</name>
    </ligand>
</feature>
<dbReference type="HAMAP" id="MF_03175">
    <property type="entry name" value="MetAP_2_euk"/>
    <property type="match status" value="1"/>
</dbReference>
<feature type="domain" description="Peptidase M24" evidence="16">
    <location>
        <begin position="1021"/>
        <end position="1217"/>
    </location>
</feature>
<evidence type="ECO:0000259" key="16">
    <source>
        <dbReference type="Pfam" id="PF00557"/>
    </source>
</evidence>
<evidence type="ECO:0000256" key="15">
    <source>
        <dbReference type="SAM" id="MobiDB-lite"/>
    </source>
</evidence>
<feature type="binding site" evidence="12">
    <location>
        <position position="1103"/>
    </location>
    <ligand>
        <name>a divalent metal cation</name>
        <dbReference type="ChEBI" id="CHEBI:60240"/>
        <label>1</label>
    </ligand>
</feature>